<dbReference type="EMBL" id="JAKOGI010000378">
    <property type="protein sequence ID" value="KAJ8435892.1"/>
    <property type="molecule type" value="Genomic_DNA"/>
</dbReference>
<dbReference type="AlphaFoldDB" id="A0A9Q1K3C1"/>
<gene>
    <name evidence="2" type="ORF">Cgig2_010925</name>
</gene>
<evidence type="ECO:0008006" key="4">
    <source>
        <dbReference type="Google" id="ProtNLM"/>
    </source>
</evidence>
<accession>A0A9Q1K3C1</accession>
<reference evidence="2" key="1">
    <citation type="submission" date="2022-04" db="EMBL/GenBank/DDBJ databases">
        <title>Carnegiea gigantea Genome sequencing and assembly v2.</title>
        <authorList>
            <person name="Copetti D."/>
            <person name="Sanderson M.J."/>
            <person name="Burquez A."/>
            <person name="Wojciechowski M.F."/>
        </authorList>
    </citation>
    <scope>NUCLEOTIDE SEQUENCE</scope>
    <source>
        <strain evidence="2">SGP5-SGP5p</strain>
        <tissue evidence="2">Aerial part</tissue>
    </source>
</reference>
<evidence type="ECO:0000313" key="3">
    <source>
        <dbReference type="Proteomes" id="UP001153076"/>
    </source>
</evidence>
<dbReference type="OrthoDB" id="2919534at2759"/>
<comment type="caution">
    <text evidence="2">The sequence shown here is derived from an EMBL/GenBank/DDBJ whole genome shotgun (WGS) entry which is preliminary data.</text>
</comment>
<keyword evidence="3" id="KW-1185">Reference proteome</keyword>
<feature type="region of interest" description="Disordered" evidence="1">
    <location>
        <begin position="298"/>
        <end position="317"/>
    </location>
</feature>
<dbReference type="Proteomes" id="UP001153076">
    <property type="component" value="Unassembled WGS sequence"/>
</dbReference>
<protein>
    <recommendedName>
        <fullName evidence="4">Reverse transcriptase domain-containing protein</fullName>
    </recommendedName>
</protein>
<proteinExistence type="predicted"/>
<name>A0A9Q1K3C1_9CARY</name>
<sequence>MRHTSDELPGSRNRSRPRGLKVKFLAVHGPQFIVREHPMLKKPPPMTSALKPHNAWKYCEFHEQNGHTTAECRELRKTLHELVDRGQINHFLKRGPCFLQSECEPARPELRDEECSTKVVPTITEGYPEEMKVACVIVRRILIDTRSSMDTITWDSLKKLTYLGRDIVPLEVNPIGIIRLPLLFRDKWKSKNLEVDFLVVDVPTAYNIILERPTLLTVKAVIAPYLLQLQFEVDDGSMGTMHGDQHTARECYLVRKCPLMEWTSERGSDGSLMTGKKPQTEPLPPSPVVEALVIHTTPSVGPNRPHPEAVESTEQVPLEEDYPDRTAQIGREIKADTCDSLISLLREYQDAFVFGLEETPSIDSTVMEHWLNVDPLYKPVIQKKRHMGLERAAVATAEVQKLLEAGFIREC</sequence>
<evidence type="ECO:0000313" key="2">
    <source>
        <dbReference type="EMBL" id="KAJ8435892.1"/>
    </source>
</evidence>
<dbReference type="PANTHER" id="PTHR33240">
    <property type="entry name" value="OS08G0508500 PROTEIN"/>
    <property type="match status" value="1"/>
</dbReference>
<dbReference type="PANTHER" id="PTHR33240:SF17">
    <property type="entry name" value="EUKARYOTIC PEPTIDE CHAIN RELEASE FACTOR GTP-BINDING SUBUNIT-LIKE"/>
    <property type="match status" value="1"/>
</dbReference>
<organism evidence="2 3">
    <name type="scientific">Carnegiea gigantea</name>
    <dbReference type="NCBI Taxonomy" id="171969"/>
    <lineage>
        <taxon>Eukaryota</taxon>
        <taxon>Viridiplantae</taxon>
        <taxon>Streptophyta</taxon>
        <taxon>Embryophyta</taxon>
        <taxon>Tracheophyta</taxon>
        <taxon>Spermatophyta</taxon>
        <taxon>Magnoliopsida</taxon>
        <taxon>eudicotyledons</taxon>
        <taxon>Gunneridae</taxon>
        <taxon>Pentapetalae</taxon>
        <taxon>Caryophyllales</taxon>
        <taxon>Cactineae</taxon>
        <taxon>Cactaceae</taxon>
        <taxon>Cactoideae</taxon>
        <taxon>Echinocereeae</taxon>
        <taxon>Carnegiea</taxon>
    </lineage>
</organism>
<evidence type="ECO:0000256" key="1">
    <source>
        <dbReference type="SAM" id="MobiDB-lite"/>
    </source>
</evidence>